<comment type="caution">
    <text evidence="2">The sequence shown here is derived from an EMBL/GenBank/DDBJ whole genome shotgun (WGS) entry which is preliminary data.</text>
</comment>
<evidence type="ECO:0000259" key="1">
    <source>
        <dbReference type="PROSITE" id="PS50943"/>
    </source>
</evidence>
<dbReference type="InterPro" id="IPR010982">
    <property type="entry name" value="Lambda_DNA-bd_dom_sf"/>
</dbReference>
<dbReference type="RefSeq" id="WP_279572465.1">
    <property type="nucleotide sequence ID" value="NZ_LWID01000001.1"/>
</dbReference>
<name>A0A9X4PB54_9PAST</name>
<evidence type="ECO:0000313" key="3">
    <source>
        <dbReference type="Proteomes" id="UP001155500"/>
    </source>
</evidence>
<evidence type="ECO:0000313" key="2">
    <source>
        <dbReference type="EMBL" id="MDG6895027.1"/>
    </source>
</evidence>
<keyword evidence="2" id="KW-0238">DNA-binding</keyword>
<dbReference type="GO" id="GO:0003677">
    <property type="term" value="F:DNA binding"/>
    <property type="evidence" value="ECO:0007669"/>
    <property type="project" value="UniProtKB-KW"/>
</dbReference>
<gene>
    <name evidence="2" type="ORF">A6A20_05150</name>
</gene>
<dbReference type="Proteomes" id="UP001155500">
    <property type="component" value="Unassembled WGS sequence"/>
</dbReference>
<dbReference type="EMBL" id="LWID01000001">
    <property type="protein sequence ID" value="MDG6895027.1"/>
    <property type="molecule type" value="Genomic_DNA"/>
</dbReference>
<organism evidence="2 3">
    <name type="scientific">Volucribacter amazonae</name>
    <dbReference type="NCBI Taxonomy" id="256731"/>
    <lineage>
        <taxon>Bacteria</taxon>
        <taxon>Pseudomonadati</taxon>
        <taxon>Pseudomonadota</taxon>
        <taxon>Gammaproteobacteria</taxon>
        <taxon>Pasteurellales</taxon>
        <taxon>Pasteurellaceae</taxon>
        <taxon>Volucribacter</taxon>
    </lineage>
</organism>
<dbReference type="SUPFAM" id="SSF47413">
    <property type="entry name" value="lambda repressor-like DNA-binding domains"/>
    <property type="match status" value="1"/>
</dbReference>
<sequence>MKRVKLTEFGKAVRKARVDANETLYSMAKAIGTSPSFLSGMETGRKKITVKWVEKIVVFFQERNIQTDNFQMLAEISNHAISVKGLPLQQQILIAELAKSVMTIEQLKTLAILVKQVNQGV</sequence>
<dbReference type="CDD" id="cd00093">
    <property type="entry name" value="HTH_XRE"/>
    <property type="match status" value="1"/>
</dbReference>
<keyword evidence="3" id="KW-1185">Reference proteome</keyword>
<dbReference type="Gene3D" id="1.10.260.40">
    <property type="entry name" value="lambda repressor-like DNA-binding domains"/>
    <property type="match status" value="1"/>
</dbReference>
<feature type="domain" description="HTH cro/C1-type" evidence="1">
    <location>
        <begin position="13"/>
        <end position="70"/>
    </location>
</feature>
<proteinExistence type="predicted"/>
<accession>A0A9X4PB54</accession>
<dbReference type="AlphaFoldDB" id="A0A9X4PB54"/>
<dbReference type="InterPro" id="IPR001387">
    <property type="entry name" value="Cro/C1-type_HTH"/>
</dbReference>
<dbReference type="PROSITE" id="PS50943">
    <property type="entry name" value="HTH_CROC1"/>
    <property type="match status" value="1"/>
</dbReference>
<protein>
    <submittedName>
        <fullName evidence="2">DNA-binding protein</fullName>
    </submittedName>
</protein>
<reference evidence="2" key="1">
    <citation type="submission" date="2016-03" db="EMBL/GenBank/DDBJ databases">
        <title>Co-evolution between Pasteurellaceae and their hosts.</title>
        <authorList>
            <person name="Hansen M.J."/>
            <person name="Bojesen A.M."/>
            <person name="Planet P."/>
        </authorList>
    </citation>
    <scope>NUCLEOTIDE SEQUENCE</scope>
    <source>
        <strain evidence="2">146/S8/89</strain>
    </source>
</reference>